<protein>
    <recommendedName>
        <fullName evidence="4">Purine nucleoside permease</fullName>
    </recommendedName>
</protein>
<evidence type="ECO:0008006" key="4">
    <source>
        <dbReference type="Google" id="ProtNLM"/>
    </source>
</evidence>
<evidence type="ECO:0000256" key="1">
    <source>
        <dbReference type="SAM" id="MobiDB-lite"/>
    </source>
</evidence>
<dbReference type="InterPro" id="IPR035994">
    <property type="entry name" value="Nucleoside_phosphorylase_sf"/>
</dbReference>
<sequence>GSAFVPDKHRVSIPVYLTRYKRCALVWGSQGSPPFIPGKIMKLTIITRISAALLALSSMLVDAAATPINDIRNLDVIGRTERNKIAPKVFIISMFDPEANVWYNIPDFNLLARNITVPGFSPLFPDAHCTHDGSICELVTGEGEINAATTISSLVRSSKFDLTHTYFLIAGIAGISPKVGTTGSVTLARYAVQVALQYEIDAREKPSDFNTGYIPQGSRAPDQYPGELYGTEVFELNDNLRQLAYSFAQKATLNDTSEAQAYRANYASEPEFAPGASAPSVILCDTATSDNYWIGSLLAEAFENTTTLFTNGTGVYCTTQQEDNATLEALLRGAISGLLDFSRIIIMRTASDIDRPFAGQTAYEGLFAEQGGFDVSVKNIYVAGVEIVKGIVDGWDYQFKAGVKADNYIGDVFGSLGGQPDFGPGSLFGGHKAPSARSLGRVGRRRIE</sequence>
<feature type="non-terminal residue" evidence="2">
    <location>
        <position position="1"/>
    </location>
</feature>
<dbReference type="Proteomes" id="UP001498398">
    <property type="component" value="Unassembled WGS sequence"/>
</dbReference>
<reference evidence="2 3" key="1">
    <citation type="submission" date="2024-01" db="EMBL/GenBank/DDBJ databases">
        <title>A draft genome for the cacao thread blight pathogen Marasmiellus scandens.</title>
        <authorList>
            <person name="Baruah I.K."/>
            <person name="Leung J."/>
            <person name="Bukari Y."/>
            <person name="Amoako-Attah I."/>
            <person name="Meinhardt L.W."/>
            <person name="Bailey B.A."/>
            <person name="Cohen S.P."/>
        </authorList>
    </citation>
    <scope>NUCLEOTIDE SEQUENCE [LARGE SCALE GENOMIC DNA]</scope>
    <source>
        <strain evidence="2 3">GH-19</strain>
    </source>
</reference>
<gene>
    <name evidence="2" type="ORF">VKT23_018906</name>
</gene>
<organism evidence="2 3">
    <name type="scientific">Marasmiellus scandens</name>
    <dbReference type="NCBI Taxonomy" id="2682957"/>
    <lineage>
        <taxon>Eukaryota</taxon>
        <taxon>Fungi</taxon>
        <taxon>Dikarya</taxon>
        <taxon>Basidiomycota</taxon>
        <taxon>Agaricomycotina</taxon>
        <taxon>Agaricomycetes</taxon>
        <taxon>Agaricomycetidae</taxon>
        <taxon>Agaricales</taxon>
        <taxon>Marasmiineae</taxon>
        <taxon>Omphalotaceae</taxon>
        <taxon>Marasmiellus</taxon>
    </lineage>
</organism>
<evidence type="ECO:0000313" key="3">
    <source>
        <dbReference type="Proteomes" id="UP001498398"/>
    </source>
</evidence>
<proteinExistence type="predicted"/>
<comment type="caution">
    <text evidence="2">The sequence shown here is derived from an EMBL/GenBank/DDBJ whole genome shotgun (WGS) entry which is preliminary data.</text>
</comment>
<keyword evidence="3" id="KW-1185">Reference proteome</keyword>
<name>A0ABR1IQ07_9AGAR</name>
<evidence type="ECO:0000313" key="2">
    <source>
        <dbReference type="EMBL" id="KAK7436885.1"/>
    </source>
</evidence>
<dbReference type="PANTHER" id="PTHR38643">
    <property type="entry name" value="PURINE NUCLEOSIDE PERMEASE C285.05-RELATED"/>
    <property type="match status" value="1"/>
</dbReference>
<dbReference type="Gene3D" id="3.40.50.1580">
    <property type="entry name" value="Nucleoside phosphorylase domain"/>
    <property type="match status" value="1"/>
</dbReference>
<dbReference type="InterPro" id="IPR009486">
    <property type="entry name" value="Pur_nuclsid_perm"/>
</dbReference>
<dbReference type="Pfam" id="PF06516">
    <property type="entry name" value="NUP"/>
    <property type="match status" value="1"/>
</dbReference>
<dbReference type="EMBL" id="JBANRG010000090">
    <property type="protein sequence ID" value="KAK7436885.1"/>
    <property type="molecule type" value="Genomic_DNA"/>
</dbReference>
<dbReference type="PANTHER" id="PTHR38643:SF1">
    <property type="entry name" value="PURINE NUCLEOSIDE PERMEASE C285.05-RELATED"/>
    <property type="match status" value="1"/>
</dbReference>
<feature type="region of interest" description="Disordered" evidence="1">
    <location>
        <begin position="425"/>
        <end position="448"/>
    </location>
</feature>
<accession>A0ABR1IQ07</accession>